<dbReference type="Gramene" id="ONK73490">
    <property type="protein sequence ID" value="ONK73490"/>
    <property type="gene ID" value="A4U43_C04F32160"/>
</dbReference>
<feature type="compositionally biased region" description="Polar residues" evidence="1">
    <location>
        <begin position="37"/>
        <end position="63"/>
    </location>
</feature>
<gene>
    <name evidence="2" type="ORF">A4U43_C04F32160</name>
</gene>
<evidence type="ECO:0000313" key="2">
    <source>
        <dbReference type="EMBL" id="ONK73490.1"/>
    </source>
</evidence>
<evidence type="ECO:0000313" key="3">
    <source>
        <dbReference type="Proteomes" id="UP000243459"/>
    </source>
</evidence>
<proteinExistence type="predicted"/>
<protein>
    <submittedName>
        <fullName evidence="2">Uncharacterized protein</fullName>
    </submittedName>
</protein>
<keyword evidence="3" id="KW-1185">Reference proteome</keyword>
<name>A0A5P1FAE3_ASPOF</name>
<accession>A0A5P1FAE3</accession>
<organism evidence="2 3">
    <name type="scientific">Asparagus officinalis</name>
    <name type="common">Garden asparagus</name>
    <dbReference type="NCBI Taxonomy" id="4686"/>
    <lineage>
        <taxon>Eukaryota</taxon>
        <taxon>Viridiplantae</taxon>
        <taxon>Streptophyta</taxon>
        <taxon>Embryophyta</taxon>
        <taxon>Tracheophyta</taxon>
        <taxon>Spermatophyta</taxon>
        <taxon>Magnoliopsida</taxon>
        <taxon>Liliopsida</taxon>
        <taxon>Asparagales</taxon>
        <taxon>Asparagaceae</taxon>
        <taxon>Asparagoideae</taxon>
        <taxon>Asparagus</taxon>
    </lineage>
</organism>
<sequence>MALACKAGYDFFKMQLRPDFKASHLEDEKDEEVGFEPQSTPLSTSTTDAPPCSASTPRFNVTPLQAPRLL</sequence>
<evidence type="ECO:0000256" key="1">
    <source>
        <dbReference type="SAM" id="MobiDB-lite"/>
    </source>
</evidence>
<reference evidence="3" key="1">
    <citation type="journal article" date="2017" name="Nat. Commun.">
        <title>The asparagus genome sheds light on the origin and evolution of a young Y chromosome.</title>
        <authorList>
            <person name="Harkess A."/>
            <person name="Zhou J."/>
            <person name="Xu C."/>
            <person name="Bowers J.E."/>
            <person name="Van der Hulst R."/>
            <person name="Ayyampalayam S."/>
            <person name="Mercati F."/>
            <person name="Riccardi P."/>
            <person name="McKain M.R."/>
            <person name="Kakrana A."/>
            <person name="Tang H."/>
            <person name="Ray J."/>
            <person name="Groenendijk J."/>
            <person name="Arikit S."/>
            <person name="Mathioni S.M."/>
            <person name="Nakano M."/>
            <person name="Shan H."/>
            <person name="Telgmann-Rauber A."/>
            <person name="Kanno A."/>
            <person name="Yue Z."/>
            <person name="Chen H."/>
            <person name="Li W."/>
            <person name="Chen Y."/>
            <person name="Xu X."/>
            <person name="Zhang Y."/>
            <person name="Luo S."/>
            <person name="Chen H."/>
            <person name="Gao J."/>
            <person name="Mao Z."/>
            <person name="Pires J.C."/>
            <person name="Luo M."/>
            <person name="Kudrna D."/>
            <person name="Wing R.A."/>
            <person name="Meyers B.C."/>
            <person name="Yi K."/>
            <person name="Kong H."/>
            <person name="Lavrijsen P."/>
            <person name="Sunseri F."/>
            <person name="Falavigna A."/>
            <person name="Ye Y."/>
            <person name="Leebens-Mack J.H."/>
            <person name="Chen G."/>
        </authorList>
    </citation>
    <scope>NUCLEOTIDE SEQUENCE [LARGE SCALE GENOMIC DNA]</scope>
    <source>
        <strain evidence="3">cv. DH0086</strain>
    </source>
</reference>
<feature type="region of interest" description="Disordered" evidence="1">
    <location>
        <begin position="24"/>
        <end position="70"/>
    </location>
</feature>
<dbReference type="EMBL" id="CM007384">
    <property type="protein sequence ID" value="ONK73490.1"/>
    <property type="molecule type" value="Genomic_DNA"/>
</dbReference>
<dbReference type="AlphaFoldDB" id="A0A5P1FAE3"/>
<dbReference type="Proteomes" id="UP000243459">
    <property type="component" value="Chromosome 4"/>
</dbReference>